<evidence type="ECO:0000313" key="2">
    <source>
        <dbReference type="Proteomes" id="UP000297872"/>
    </source>
</evidence>
<gene>
    <name evidence="1" type="ORF">EXN75_00755</name>
</gene>
<evidence type="ECO:0000313" key="1">
    <source>
        <dbReference type="EMBL" id="TFH84620.1"/>
    </source>
</evidence>
<dbReference type="InterPro" id="IPR032675">
    <property type="entry name" value="LRR_dom_sf"/>
</dbReference>
<dbReference type="GeneID" id="302993826"/>
<dbReference type="RefSeq" id="WP_134842405.1">
    <property type="nucleotide sequence ID" value="NZ_SGVY01000001.1"/>
</dbReference>
<dbReference type="AlphaFoldDB" id="A0A4Y8VVT5"/>
<keyword evidence="2" id="KW-1185">Reference proteome</keyword>
<dbReference type="InterPro" id="IPR026906">
    <property type="entry name" value="LRR_5"/>
</dbReference>
<evidence type="ECO:0008006" key="3">
    <source>
        <dbReference type="Google" id="ProtNLM"/>
    </source>
</evidence>
<comment type="caution">
    <text evidence="1">The sequence shown here is derived from an EMBL/GenBank/DDBJ whole genome shotgun (WGS) entry which is preliminary data.</text>
</comment>
<sequence length="756" mass="84870">MYTQNYGEWSISVPAQLKGKLNISDKLTYLNLGPQQYPGVTSLHLSKSVNDMELWYSTSQFPSLLSISVDAENTSFSTDPEGVMLIKNSEVQFFCAGVSSINVPEGVTSCTLYYGSYPNLKQITLPSTVTNFSVQDAPNLEKFVMPVANSKYKVVDGVLFDLNNNDFILPKKAKVLDLAAAGCPMTDINLTDYPYLQKLVTNDNVESISLSNLPGLQTLVMGKNVKSFGFRDTYNIADFEISSGNETFFKDANGVVMERDKNWEPERQNLCYIPATVSSYCIPKDEDISEVTYARWPNLKTLTMEEREQTDNYQRYFIKNNILYKSYYGNGAIAIDAPGGITDLTFCKEMDQVYDVYGESWLNLLSKVQRISVEEGNTTFSVVGDYLCQKKYMYGYTGENEGDPYQLKLVMAKPFTGTTLSLFTTLPEGFSTDYPFMGISIGSYLYDKNAHIKELIIGEYVIESDQCCFNECKNLEKVTFSGYQFTLGHMSFYGCSKLSDITFPEQLIMPHPSAFYNTAWWRNQEGDMRYAGNTLYYVSNQVTDIDIPQGTYCVSQDALRNASEAKSITIPASVGHWYDESSMQKVEELTINADYFENLVDRAFVNYSGLKRVISSRPSPMYFKEEKINNVFPYDLSQVELIVPDDHYEIDEKTGEKYWVTPKADYSKANEWSRFGKIVDNTTSGIGSVTADKPFLAETRFAVRGNEVDVLTKGAWSIFSMAGQLVKSGSGNGSTVLPSGMYVIKGAGKAAKFIVK</sequence>
<dbReference type="Pfam" id="PF13306">
    <property type="entry name" value="LRR_5"/>
    <property type="match status" value="3"/>
</dbReference>
<dbReference type="PANTHER" id="PTHR45661">
    <property type="entry name" value="SURFACE ANTIGEN"/>
    <property type="match status" value="1"/>
</dbReference>
<name>A0A4Y8VVT5_9BACT</name>
<dbReference type="InterPro" id="IPR053139">
    <property type="entry name" value="Surface_bspA-like"/>
</dbReference>
<dbReference type="EMBL" id="SGVY01000001">
    <property type="protein sequence ID" value="TFH84620.1"/>
    <property type="molecule type" value="Genomic_DNA"/>
</dbReference>
<dbReference type="Proteomes" id="UP000297872">
    <property type="component" value="Unassembled WGS sequence"/>
</dbReference>
<accession>A0A4Y8VVT5</accession>
<reference evidence="1 2" key="1">
    <citation type="submission" date="2019-02" db="EMBL/GenBank/DDBJ databases">
        <title>Draft Genome Sequence of the Prevotella sp. BCRC 81118, Isolated from Human Feces.</title>
        <authorList>
            <person name="Huang C.-H."/>
        </authorList>
    </citation>
    <scope>NUCLEOTIDE SEQUENCE [LARGE SCALE GENOMIC DNA]</scope>
    <source>
        <strain evidence="1 2">BCRC 81118</strain>
    </source>
</reference>
<dbReference type="PANTHER" id="PTHR45661:SF3">
    <property type="entry name" value="IG-LIKE DOMAIN-CONTAINING PROTEIN"/>
    <property type="match status" value="1"/>
</dbReference>
<protein>
    <recommendedName>
        <fullName evidence="3">Leucine-rich repeat domain-containing protein</fullName>
    </recommendedName>
</protein>
<organism evidence="1 2">
    <name type="scientific">Segatella hominis</name>
    <dbReference type="NCBI Taxonomy" id="2518605"/>
    <lineage>
        <taxon>Bacteria</taxon>
        <taxon>Pseudomonadati</taxon>
        <taxon>Bacteroidota</taxon>
        <taxon>Bacteroidia</taxon>
        <taxon>Bacteroidales</taxon>
        <taxon>Prevotellaceae</taxon>
        <taxon>Segatella</taxon>
    </lineage>
</organism>
<dbReference type="SUPFAM" id="SSF52047">
    <property type="entry name" value="RNI-like"/>
    <property type="match status" value="1"/>
</dbReference>
<dbReference type="Gene3D" id="3.80.10.10">
    <property type="entry name" value="Ribonuclease Inhibitor"/>
    <property type="match status" value="3"/>
</dbReference>
<dbReference type="OrthoDB" id="1054756at2"/>
<proteinExistence type="predicted"/>